<dbReference type="Pfam" id="PF13362">
    <property type="entry name" value="Toprim_3"/>
    <property type="match status" value="1"/>
</dbReference>
<dbReference type="RefSeq" id="WP_168046415.1">
    <property type="nucleotide sequence ID" value="NZ_JAATJR010000001.1"/>
</dbReference>
<dbReference type="Gene3D" id="3.40.1360.10">
    <property type="match status" value="1"/>
</dbReference>
<proteinExistence type="predicted"/>
<dbReference type="EMBL" id="JAAVTX010000001">
    <property type="protein sequence ID" value="NKE43430.1"/>
    <property type="molecule type" value="Genomic_DNA"/>
</dbReference>
<dbReference type="Pfam" id="PF23639">
    <property type="entry name" value="DUF7146"/>
    <property type="match status" value="1"/>
</dbReference>
<protein>
    <recommendedName>
        <fullName evidence="5">Toprim domain-containing protein</fullName>
    </recommendedName>
</protein>
<gene>
    <name evidence="3" type="ORF">HB662_01480</name>
</gene>
<reference evidence="3 4" key="1">
    <citation type="submission" date="2020-03" db="EMBL/GenBank/DDBJ databases">
        <title>Roseomonas selenitidurans sp. nov. isolated from soil.</title>
        <authorList>
            <person name="Liu H."/>
        </authorList>
    </citation>
    <scope>NUCLEOTIDE SEQUENCE [LARGE SCALE GENOMIC DNA]</scope>
    <source>
        <strain evidence="3 4">JCM 15073</strain>
    </source>
</reference>
<organism evidence="3 4">
    <name type="scientific">Falsiroseomonas frigidaquae</name>
    <dbReference type="NCBI Taxonomy" id="487318"/>
    <lineage>
        <taxon>Bacteria</taxon>
        <taxon>Pseudomonadati</taxon>
        <taxon>Pseudomonadota</taxon>
        <taxon>Alphaproteobacteria</taxon>
        <taxon>Acetobacterales</taxon>
        <taxon>Roseomonadaceae</taxon>
        <taxon>Falsiroseomonas</taxon>
    </lineage>
</organism>
<evidence type="ECO:0000259" key="1">
    <source>
        <dbReference type="Pfam" id="PF13362"/>
    </source>
</evidence>
<evidence type="ECO:0000259" key="2">
    <source>
        <dbReference type="Pfam" id="PF23639"/>
    </source>
</evidence>
<dbReference type="InterPro" id="IPR006171">
    <property type="entry name" value="TOPRIM_dom"/>
</dbReference>
<dbReference type="Proteomes" id="UP000765160">
    <property type="component" value="Unassembled WGS sequence"/>
</dbReference>
<sequence length="285" mass="29531">MSSAAEIAALLGLRKAAGGWTGQCPACGYKTGLRLSVKEGKPLWWCASCQNQPAVTEAVLARLGGAAPASPAVAPAVPVRGTSSAQPALDLWARVVPWRDGPVARYLALRVPGMALPDLPDIGFRAQAKHPSGAHLPCMVALLRDVAGVPTSVHRTFLAPGGAGKASVDPARMTLGHVRGSALRLFPVAPRMVVGEGIETTLAAAHVLRLPAWAAISAGNLAEALALPQEVQEVVVAVDMDPPGRAAAAKAAVRWKAEGRKVQLAQPHREGADFADLLAERAKRG</sequence>
<keyword evidence="4" id="KW-1185">Reference proteome</keyword>
<evidence type="ECO:0008006" key="5">
    <source>
        <dbReference type="Google" id="ProtNLM"/>
    </source>
</evidence>
<accession>A0ABX1EVX0</accession>
<feature type="domain" description="Toprim" evidence="1">
    <location>
        <begin position="191"/>
        <end position="281"/>
    </location>
</feature>
<feature type="domain" description="DUF7146" evidence="2">
    <location>
        <begin position="84"/>
        <end position="185"/>
    </location>
</feature>
<evidence type="ECO:0000313" key="3">
    <source>
        <dbReference type="EMBL" id="NKE43430.1"/>
    </source>
</evidence>
<comment type="caution">
    <text evidence="3">The sequence shown here is derived from an EMBL/GenBank/DDBJ whole genome shotgun (WGS) entry which is preliminary data.</text>
</comment>
<name>A0ABX1EVX0_9PROT</name>
<evidence type="ECO:0000313" key="4">
    <source>
        <dbReference type="Proteomes" id="UP000765160"/>
    </source>
</evidence>
<dbReference type="InterPro" id="IPR055570">
    <property type="entry name" value="DUF7146"/>
</dbReference>